<feature type="DNA-binding region" description="H-T-H motif" evidence="4">
    <location>
        <begin position="34"/>
        <end position="53"/>
    </location>
</feature>
<organism evidence="6 7">
    <name type="scientific">Vulcanimicrobium alpinum</name>
    <dbReference type="NCBI Taxonomy" id="3016050"/>
    <lineage>
        <taxon>Bacteria</taxon>
        <taxon>Bacillati</taxon>
        <taxon>Vulcanimicrobiota</taxon>
        <taxon>Vulcanimicrobiia</taxon>
        <taxon>Vulcanimicrobiales</taxon>
        <taxon>Vulcanimicrobiaceae</taxon>
        <taxon>Vulcanimicrobium</taxon>
    </lineage>
</organism>
<keyword evidence="1" id="KW-0805">Transcription regulation</keyword>
<dbReference type="EMBL" id="AP025523">
    <property type="protein sequence ID" value="BDE05400.1"/>
    <property type="molecule type" value="Genomic_DNA"/>
</dbReference>
<dbReference type="PANTHER" id="PTHR47506">
    <property type="entry name" value="TRANSCRIPTIONAL REGULATORY PROTEIN"/>
    <property type="match status" value="1"/>
</dbReference>
<dbReference type="InterPro" id="IPR023772">
    <property type="entry name" value="DNA-bd_HTH_TetR-type_CS"/>
</dbReference>
<evidence type="ECO:0000313" key="7">
    <source>
        <dbReference type="Proteomes" id="UP001317532"/>
    </source>
</evidence>
<dbReference type="InterPro" id="IPR009057">
    <property type="entry name" value="Homeodomain-like_sf"/>
</dbReference>
<dbReference type="SUPFAM" id="SSF48498">
    <property type="entry name" value="Tetracyclin repressor-like, C-terminal domain"/>
    <property type="match status" value="1"/>
</dbReference>
<evidence type="ECO:0000259" key="5">
    <source>
        <dbReference type="PROSITE" id="PS50977"/>
    </source>
</evidence>
<dbReference type="PRINTS" id="PR00455">
    <property type="entry name" value="HTHTETR"/>
</dbReference>
<protein>
    <submittedName>
        <fullName evidence="6">TetR family transcriptional regulator</fullName>
    </submittedName>
</protein>
<dbReference type="AlphaFoldDB" id="A0AAN2C8B0"/>
<dbReference type="GO" id="GO:0003677">
    <property type="term" value="F:DNA binding"/>
    <property type="evidence" value="ECO:0007669"/>
    <property type="project" value="UniProtKB-UniRule"/>
</dbReference>
<sequence>MKKALEKPPRANAKTKLLDAALTVIRAKGYGAATVDEICRLAGVSKGSFFHHFADKEALAIAAAEHFSDRADALFGAAPYQDDADPRRRVLAYVDLRAALLRGDFADFTCLLGTMVQETYATHPAIREACDVHIRRHAGDVAEDLAAARDAYAPDATWDAQSMALFTQAVIQGAYVLAKAHADPDVAADCIAHLRRYLETQLGDERPT</sequence>
<feature type="domain" description="HTH tetR-type" evidence="5">
    <location>
        <begin position="11"/>
        <end position="71"/>
    </location>
</feature>
<keyword evidence="2 4" id="KW-0238">DNA-binding</keyword>
<dbReference type="PROSITE" id="PS01081">
    <property type="entry name" value="HTH_TETR_1"/>
    <property type="match status" value="1"/>
</dbReference>
<reference evidence="6 7" key="1">
    <citation type="journal article" date="2022" name="ISME Commun">
        <title>Vulcanimicrobium alpinus gen. nov. sp. nov., the first cultivated representative of the candidate phylum 'Eremiobacterota', is a metabolically versatile aerobic anoxygenic phototroph.</title>
        <authorList>
            <person name="Yabe S."/>
            <person name="Muto K."/>
            <person name="Abe K."/>
            <person name="Yokota A."/>
            <person name="Staudigel H."/>
            <person name="Tebo B.M."/>
        </authorList>
    </citation>
    <scope>NUCLEOTIDE SEQUENCE [LARGE SCALE GENOMIC DNA]</scope>
    <source>
        <strain evidence="6 7">WC8-2</strain>
    </source>
</reference>
<dbReference type="SUPFAM" id="SSF46689">
    <property type="entry name" value="Homeodomain-like"/>
    <property type="match status" value="1"/>
</dbReference>
<dbReference type="Proteomes" id="UP001317532">
    <property type="component" value="Chromosome"/>
</dbReference>
<dbReference type="Gene3D" id="1.10.357.10">
    <property type="entry name" value="Tetracycline Repressor, domain 2"/>
    <property type="match status" value="1"/>
</dbReference>
<evidence type="ECO:0000256" key="1">
    <source>
        <dbReference type="ARBA" id="ARBA00023015"/>
    </source>
</evidence>
<evidence type="ECO:0000313" key="6">
    <source>
        <dbReference type="EMBL" id="BDE05400.1"/>
    </source>
</evidence>
<dbReference type="InterPro" id="IPR001647">
    <property type="entry name" value="HTH_TetR"/>
</dbReference>
<evidence type="ECO:0000256" key="2">
    <source>
        <dbReference type="ARBA" id="ARBA00023125"/>
    </source>
</evidence>
<evidence type="ECO:0000256" key="4">
    <source>
        <dbReference type="PROSITE-ProRule" id="PRU00335"/>
    </source>
</evidence>
<dbReference type="KEGG" id="vab:WPS_06760"/>
<dbReference type="Pfam" id="PF00440">
    <property type="entry name" value="TetR_N"/>
    <property type="match status" value="1"/>
</dbReference>
<keyword evidence="3" id="KW-0804">Transcription</keyword>
<gene>
    <name evidence="6" type="ORF">WPS_06760</name>
</gene>
<proteinExistence type="predicted"/>
<accession>A0AAN2C8B0</accession>
<dbReference type="InterPro" id="IPR036271">
    <property type="entry name" value="Tet_transcr_reg_TetR-rel_C_sf"/>
</dbReference>
<dbReference type="Pfam" id="PF16925">
    <property type="entry name" value="TetR_C_13"/>
    <property type="match status" value="1"/>
</dbReference>
<keyword evidence="7" id="KW-1185">Reference proteome</keyword>
<evidence type="ECO:0000256" key="3">
    <source>
        <dbReference type="ARBA" id="ARBA00023163"/>
    </source>
</evidence>
<name>A0AAN2C8B0_UNVUL</name>
<dbReference type="PROSITE" id="PS50977">
    <property type="entry name" value="HTH_TETR_2"/>
    <property type="match status" value="1"/>
</dbReference>
<dbReference type="RefSeq" id="WP_317996446.1">
    <property type="nucleotide sequence ID" value="NZ_AP025523.1"/>
</dbReference>
<dbReference type="InterPro" id="IPR011075">
    <property type="entry name" value="TetR_C"/>
</dbReference>
<dbReference type="PANTHER" id="PTHR47506:SF1">
    <property type="entry name" value="HTH-TYPE TRANSCRIPTIONAL REGULATOR YJDC"/>
    <property type="match status" value="1"/>
</dbReference>